<organism evidence="2 3">
    <name type="scientific">Enhygromyxa salina</name>
    <dbReference type="NCBI Taxonomy" id="215803"/>
    <lineage>
        <taxon>Bacteria</taxon>
        <taxon>Pseudomonadati</taxon>
        <taxon>Myxococcota</taxon>
        <taxon>Polyangia</taxon>
        <taxon>Nannocystales</taxon>
        <taxon>Nannocystaceae</taxon>
        <taxon>Enhygromyxa</taxon>
    </lineage>
</organism>
<dbReference type="Proteomes" id="UP000031599">
    <property type="component" value="Unassembled WGS sequence"/>
</dbReference>
<dbReference type="GO" id="GO:0008237">
    <property type="term" value="F:metallopeptidase activity"/>
    <property type="evidence" value="ECO:0007669"/>
    <property type="project" value="InterPro"/>
</dbReference>
<protein>
    <submittedName>
        <fullName evidence="2">Uncharacterized protein</fullName>
    </submittedName>
</protein>
<evidence type="ECO:0000256" key="1">
    <source>
        <dbReference type="SAM" id="MobiDB-lite"/>
    </source>
</evidence>
<evidence type="ECO:0000313" key="2">
    <source>
        <dbReference type="EMBL" id="KIG13374.1"/>
    </source>
</evidence>
<evidence type="ECO:0000313" key="3">
    <source>
        <dbReference type="Proteomes" id="UP000031599"/>
    </source>
</evidence>
<dbReference type="PROSITE" id="PS51257">
    <property type="entry name" value="PROKAR_LIPOPROTEIN"/>
    <property type="match status" value="1"/>
</dbReference>
<dbReference type="SUPFAM" id="SSF55486">
    <property type="entry name" value="Metalloproteases ('zincins'), catalytic domain"/>
    <property type="match status" value="1"/>
</dbReference>
<comment type="caution">
    <text evidence="2">The sequence shown here is derived from an EMBL/GenBank/DDBJ whole genome shotgun (WGS) entry which is preliminary data.</text>
</comment>
<sequence>MPRIRALTAVVALFACSDDEEPLPIGPCNSDGDTAGPDGEPIVEPFDVTPLGSRDGADPNDVRVPKPIVDADWIATNEGYYRPATADEQRRARWDAPTILVALRQPPLAANPDAPALTIPVWRDSANVRRHTNIDQVSLRFRVLQEMTLGTFVTHRSVTHGAIHEAKVPLFTYFAGEQTDSDSRAELLASSDGQILIRADIGGTSVIATGPHNSLALDPPAPDGYYVLTVRVAEGNVARRGQEPFACENGACDDPDDPLDECNDGIDNDGDGHADLCDWNCLPHADYRADAFPEARSRVESGETYALMGHGSLCTQYPDTWEIELADSALRAAELLDSLRPDLGRPIRFRTFSCWVFDNWEAYNECQFGPYQIVDGEPVYGAPICSPGMEDYPYGPTEADQLSAFDQANLFFEEALPRVWADFELSAAALGASGEPVNGVVLLTSDLRTACKMSEFPQCPPVAGIATLPHGDPQHRGTAIVTDQPYIETMWTTLAHEIGHTIGLVHDDYPQGFMNQFSGDAAGLGLSVDDEYPNLDNATRWEFGLTGSKGKDPRSPGFYLSGCEGPAECAPLGKPGWSCAANVFCEEN</sequence>
<name>A0A0C1Z6W4_9BACT</name>
<dbReference type="Gene3D" id="3.40.390.10">
    <property type="entry name" value="Collagenase (Catalytic Domain)"/>
    <property type="match status" value="1"/>
</dbReference>
<dbReference type="EMBL" id="JMCC02000099">
    <property type="protein sequence ID" value="KIG13374.1"/>
    <property type="molecule type" value="Genomic_DNA"/>
</dbReference>
<feature type="region of interest" description="Disordered" evidence="1">
    <location>
        <begin position="27"/>
        <end position="63"/>
    </location>
</feature>
<proteinExistence type="predicted"/>
<dbReference type="AlphaFoldDB" id="A0A0C1Z6W4"/>
<accession>A0A0C1Z6W4</accession>
<dbReference type="InterPro" id="IPR024079">
    <property type="entry name" value="MetalloPept_cat_dom_sf"/>
</dbReference>
<gene>
    <name evidence="2" type="ORF">DB30_08141</name>
</gene>
<dbReference type="Pfam" id="PF13582">
    <property type="entry name" value="Reprolysin_3"/>
    <property type="match status" value="1"/>
</dbReference>
<reference evidence="2 3" key="1">
    <citation type="submission" date="2014-12" db="EMBL/GenBank/DDBJ databases">
        <title>Genome assembly of Enhygromyxa salina DSM 15201.</title>
        <authorList>
            <person name="Sharma G."/>
            <person name="Subramanian S."/>
        </authorList>
    </citation>
    <scope>NUCLEOTIDE SEQUENCE [LARGE SCALE GENOMIC DNA]</scope>
    <source>
        <strain evidence="2 3">DSM 15201</strain>
    </source>
</reference>